<evidence type="ECO:0000313" key="2">
    <source>
        <dbReference type="Proteomes" id="UP000077275"/>
    </source>
</evidence>
<dbReference type="PATRIC" id="fig|47311.3.peg.742"/>
<dbReference type="STRING" id="47311.MBCUT_06630"/>
<dbReference type="AlphaFoldDB" id="A0A166EGE9"/>
<dbReference type="Proteomes" id="UP000077275">
    <property type="component" value="Unassembled WGS sequence"/>
</dbReference>
<evidence type="ECO:0000313" key="1">
    <source>
        <dbReference type="EMBL" id="KZX16625.1"/>
    </source>
</evidence>
<gene>
    <name evidence="1" type="ORF">MBCUT_06630</name>
</gene>
<reference evidence="1 2" key="1">
    <citation type="submission" date="2016-04" db="EMBL/GenBank/DDBJ databases">
        <title>Genome sequence of Methanobrevibacter cuticularis DSM 11139.</title>
        <authorList>
            <person name="Poehlein A."/>
            <person name="Seedorf H."/>
            <person name="Daniel R."/>
        </authorList>
    </citation>
    <scope>NUCLEOTIDE SEQUENCE [LARGE SCALE GENOMIC DNA]</scope>
    <source>
        <strain evidence="1 2">DSM 11139</strain>
    </source>
</reference>
<organism evidence="1 2">
    <name type="scientific">Methanobrevibacter cuticularis</name>
    <dbReference type="NCBI Taxonomy" id="47311"/>
    <lineage>
        <taxon>Archaea</taxon>
        <taxon>Methanobacteriati</taxon>
        <taxon>Methanobacteriota</taxon>
        <taxon>Methanomada group</taxon>
        <taxon>Methanobacteria</taxon>
        <taxon>Methanobacteriales</taxon>
        <taxon>Methanobacteriaceae</taxon>
        <taxon>Methanobrevibacter</taxon>
    </lineage>
</organism>
<name>A0A166EGE9_9EURY</name>
<dbReference type="RefSeq" id="WP_157082459.1">
    <property type="nucleotide sequence ID" value="NZ_LWMW01000088.1"/>
</dbReference>
<proteinExistence type="predicted"/>
<dbReference type="EMBL" id="LWMW01000088">
    <property type="protein sequence ID" value="KZX16625.1"/>
    <property type="molecule type" value="Genomic_DNA"/>
</dbReference>
<accession>A0A166EGE9</accession>
<protein>
    <submittedName>
        <fullName evidence="1">Uncharacterized protein</fullName>
    </submittedName>
</protein>
<keyword evidence="2" id="KW-1185">Reference proteome</keyword>
<comment type="caution">
    <text evidence="1">The sequence shown here is derived from an EMBL/GenBank/DDBJ whole genome shotgun (WGS) entry which is preliminary data.</text>
</comment>
<sequence length="57" mass="6556">MLDNSNKQKEALINIDKIVKSLLPICMECNLCNYTSECAFESYNWNTAVKKAKELIK</sequence>